<dbReference type="InterPro" id="IPR024478">
    <property type="entry name" value="HlyB_4HB_MCP"/>
</dbReference>
<accession>A0A2W1LLM4</accession>
<evidence type="ECO:0000256" key="2">
    <source>
        <dbReference type="SAM" id="Phobius"/>
    </source>
</evidence>
<evidence type="ECO:0000313" key="5">
    <source>
        <dbReference type="Proteomes" id="UP000249522"/>
    </source>
</evidence>
<dbReference type="Pfam" id="PF12729">
    <property type="entry name" value="4HB_MCP_1"/>
    <property type="match status" value="1"/>
</dbReference>
<dbReference type="Proteomes" id="UP000249522">
    <property type="component" value="Unassembled WGS sequence"/>
</dbReference>
<evidence type="ECO:0000256" key="1">
    <source>
        <dbReference type="SAM" id="Coils"/>
    </source>
</evidence>
<feature type="transmembrane region" description="Helical" evidence="2">
    <location>
        <begin position="194"/>
        <end position="214"/>
    </location>
</feature>
<proteinExistence type="predicted"/>
<sequence>MKGQKQGFKFSVGTKLRIGFVIMLVLIGAVGAASNTSMMRMQQQAETIESVYLPGMKVLADTRVKFMLVQQLGLEVALAADEVEITNLETAINQAIEDMRALDEAYYTIAGEGEQKEVYTAFDSYRQQVAAVFPSLLEAGKQGDMEAAGAAVKAMQEPYIAALEKLEQLIELNEKEGEIAADDSVAASGTGQDIVNLVSLLGIAAGGFISWIIARMIARPMAAMAAAARQISAGP</sequence>
<comment type="caution">
    <text evidence="4">The sequence shown here is derived from an EMBL/GenBank/DDBJ whole genome shotgun (WGS) entry which is preliminary data.</text>
</comment>
<dbReference type="AlphaFoldDB" id="A0A2W1LLM4"/>
<keyword evidence="2" id="KW-1133">Transmembrane helix</keyword>
<protein>
    <recommendedName>
        <fullName evidence="3">Chemotaxis methyl-accepting receptor HlyB-like 4HB MCP domain-containing protein</fullName>
    </recommendedName>
</protein>
<keyword evidence="2" id="KW-0472">Membrane</keyword>
<evidence type="ECO:0000313" key="4">
    <source>
        <dbReference type="EMBL" id="PZD95862.1"/>
    </source>
</evidence>
<keyword evidence="1" id="KW-0175">Coiled coil</keyword>
<feature type="coiled-coil region" evidence="1">
    <location>
        <begin position="78"/>
        <end position="105"/>
    </location>
</feature>
<gene>
    <name evidence="4" type="ORF">DNH61_10455</name>
</gene>
<organism evidence="4 5">
    <name type="scientific">Paenibacillus sambharensis</name>
    <dbReference type="NCBI Taxonomy" id="1803190"/>
    <lineage>
        <taxon>Bacteria</taxon>
        <taxon>Bacillati</taxon>
        <taxon>Bacillota</taxon>
        <taxon>Bacilli</taxon>
        <taxon>Bacillales</taxon>
        <taxon>Paenibacillaceae</taxon>
        <taxon>Paenibacillus</taxon>
    </lineage>
</organism>
<reference evidence="4 5" key="1">
    <citation type="submission" date="2018-06" db="EMBL/GenBank/DDBJ databases">
        <title>Paenibacillus imtechensis sp. nov.</title>
        <authorList>
            <person name="Pinnaka A.K."/>
            <person name="Singh H."/>
            <person name="Kaur M."/>
        </authorList>
    </citation>
    <scope>NUCLEOTIDE SEQUENCE [LARGE SCALE GENOMIC DNA]</scope>
    <source>
        <strain evidence="4 5">SMB1</strain>
    </source>
</reference>
<keyword evidence="2" id="KW-0812">Transmembrane</keyword>
<dbReference type="Gene3D" id="6.10.340.10">
    <property type="match status" value="1"/>
</dbReference>
<name>A0A2W1LLM4_9BACL</name>
<feature type="domain" description="Chemotaxis methyl-accepting receptor HlyB-like 4HB MCP" evidence="3">
    <location>
        <begin position="10"/>
        <end position="185"/>
    </location>
</feature>
<keyword evidence="5" id="KW-1185">Reference proteome</keyword>
<evidence type="ECO:0000259" key="3">
    <source>
        <dbReference type="Pfam" id="PF12729"/>
    </source>
</evidence>
<dbReference type="EMBL" id="QKRB01000043">
    <property type="protein sequence ID" value="PZD95862.1"/>
    <property type="molecule type" value="Genomic_DNA"/>
</dbReference>